<feature type="domain" description="Protein kinase" evidence="1">
    <location>
        <begin position="10"/>
        <end position="306"/>
    </location>
</feature>
<protein>
    <recommendedName>
        <fullName evidence="1">Protein kinase domain-containing protein</fullName>
    </recommendedName>
</protein>
<organism evidence="2 3">
    <name type="scientific">Venturia inaequalis</name>
    <name type="common">Apple scab fungus</name>
    <dbReference type="NCBI Taxonomy" id="5025"/>
    <lineage>
        <taxon>Eukaryota</taxon>
        <taxon>Fungi</taxon>
        <taxon>Dikarya</taxon>
        <taxon>Ascomycota</taxon>
        <taxon>Pezizomycotina</taxon>
        <taxon>Dothideomycetes</taxon>
        <taxon>Pleosporomycetidae</taxon>
        <taxon>Venturiales</taxon>
        <taxon>Venturiaceae</taxon>
        <taxon>Venturia</taxon>
    </lineage>
</organism>
<dbReference type="Gene3D" id="1.10.510.10">
    <property type="entry name" value="Transferase(Phosphotransferase) domain 1"/>
    <property type="match status" value="1"/>
</dbReference>
<dbReference type="PROSITE" id="PS50011">
    <property type="entry name" value="PROTEIN_KINASE_DOM"/>
    <property type="match status" value="1"/>
</dbReference>
<dbReference type="InterPro" id="IPR000719">
    <property type="entry name" value="Prot_kinase_dom"/>
</dbReference>
<dbReference type="PANTHER" id="PTHR44329">
    <property type="entry name" value="SERINE/THREONINE-PROTEIN KINASE TNNI3K-RELATED"/>
    <property type="match status" value="1"/>
</dbReference>
<dbReference type="Proteomes" id="UP000447873">
    <property type="component" value="Unassembled WGS sequence"/>
</dbReference>
<dbReference type="Pfam" id="PF07714">
    <property type="entry name" value="PK_Tyr_Ser-Thr"/>
    <property type="match status" value="1"/>
</dbReference>
<evidence type="ECO:0000259" key="1">
    <source>
        <dbReference type="PROSITE" id="PS50011"/>
    </source>
</evidence>
<dbReference type="AlphaFoldDB" id="A0A8H3UIT4"/>
<accession>A0A8H3UIT4</accession>
<dbReference type="EMBL" id="WNWS01000320">
    <property type="protein sequence ID" value="KAE9970805.1"/>
    <property type="molecule type" value="Genomic_DNA"/>
</dbReference>
<sequence length="306" mass="34117">MSRFRKQIPESHGEFISLGAVGWVHKVNGRIALKSPREDNCDEFAHENKMYEIFGSHFPCPDLSHSFLRVPTGNFLALYTGGTLEERLRGHQNRSEGPGGGIIMEVKQKESISLVERWIMELSNAAAWLESLGYVHNDIRPPNLLLDAHDHLKLADFDSVQEIGTPAEGSAAPWARVLGPEAGEECGSFGVNGARYEQFAIGSVLYLMTRGYEPYDDGTIDPENAPVVVDLLQRMEFPPLGEARLDTIIEKCWKGRFNSLTDLAAETKLLPGAIDLPRATAFEEKYCSQIRKECEQLVENGILDED</sequence>
<dbReference type="GO" id="GO:0005524">
    <property type="term" value="F:ATP binding"/>
    <property type="evidence" value="ECO:0007669"/>
    <property type="project" value="InterPro"/>
</dbReference>
<reference evidence="2 3" key="1">
    <citation type="submission" date="2018-12" db="EMBL/GenBank/DDBJ databases">
        <title>Venturia inaequalis Genome Resource.</title>
        <authorList>
            <person name="Lichtner F.J."/>
        </authorList>
    </citation>
    <scope>NUCLEOTIDE SEQUENCE [LARGE SCALE GENOMIC DNA]</scope>
    <source>
        <strain evidence="2 3">120213</strain>
    </source>
</reference>
<name>A0A8H3UIT4_VENIN</name>
<evidence type="ECO:0000313" key="2">
    <source>
        <dbReference type="EMBL" id="KAE9970805.1"/>
    </source>
</evidence>
<dbReference type="InterPro" id="IPR001245">
    <property type="entry name" value="Ser-Thr/Tyr_kinase_cat_dom"/>
</dbReference>
<dbReference type="SUPFAM" id="SSF56112">
    <property type="entry name" value="Protein kinase-like (PK-like)"/>
    <property type="match status" value="1"/>
</dbReference>
<evidence type="ECO:0000313" key="3">
    <source>
        <dbReference type="Proteomes" id="UP000447873"/>
    </source>
</evidence>
<proteinExistence type="predicted"/>
<dbReference type="InterPro" id="IPR051681">
    <property type="entry name" value="Ser/Thr_Kinases-Pseudokinases"/>
</dbReference>
<dbReference type="GO" id="GO:0004674">
    <property type="term" value="F:protein serine/threonine kinase activity"/>
    <property type="evidence" value="ECO:0007669"/>
    <property type="project" value="TreeGrafter"/>
</dbReference>
<comment type="caution">
    <text evidence="2">The sequence shown here is derived from an EMBL/GenBank/DDBJ whole genome shotgun (WGS) entry which is preliminary data.</text>
</comment>
<dbReference type="InterPro" id="IPR011009">
    <property type="entry name" value="Kinase-like_dom_sf"/>
</dbReference>
<gene>
    <name evidence="2" type="ORF">EG328_006070</name>
</gene>